<keyword evidence="2" id="KW-0808">Transferase</keyword>
<sequence length="624" mass="72705">MHENDEKIIIIRRETGGSLELYLSDPLLTWVRRLEICVGLANVLSYIHYDEARAFSVIHRNIDSLNVLLNGDYEPKLCEFRLSVKINASQRHLSFDTEKVCNTPGYTDPIYLETKIVSHKSDMYSFGIVMFELLCGRKAVINDDEQNKYLAPVAITHYRKEKLHEIIDWDILKQMDPQSFDIFSKTAYDCLNDELSQRPTIDEIVPRLKKALELQLEHQKVIIMSKEFAHLKVPLEDILSATNNFAEENVIHTSEFEKRYGGQLVWSGELIEIRARRWLNKERDDEKEQQFWMEISLLSSLKHKNLVSLVGFCIENDENIIIIRREIKGSLCLYLSDPVLLTWVRRLEICVGIAHALSYIHYDKPRDFSVIHRCICSASVILNDDWEPKLSDFEFSMKIKAFQRHHSFHTNKLRYELGYGDPTYIETKRVNHKSDIYSFGIVLFELLCGMRSIREHPDNKYLATLAIFHYKKKILDEIIDPVLRKQMDPEALNVFAETAYECLNEDRSQRPNIDEIVTRLEIALKLQMERQNAGSAAFKSTCVESHVDKNTMSSLKDVSHFKLSFEDVESATNNFAAENIIEEFKLGIIYKGRLLQSEQFIDIIVKRFDTSCIKDENKKIWSGI</sequence>
<evidence type="ECO:0000313" key="3">
    <source>
        <dbReference type="Proteomes" id="UP000245207"/>
    </source>
</evidence>
<dbReference type="PANTHER" id="PTHR27003:SF383">
    <property type="entry name" value="TYROSINE-PROTEIN KINASE, NON-RECEPTOR JAK_TYK2-RELATED"/>
    <property type="match status" value="1"/>
</dbReference>
<dbReference type="InterPro" id="IPR045272">
    <property type="entry name" value="ANXUR1/2-like"/>
</dbReference>
<dbReference type="Pfam" id="PF07714">
    <property type="entry name" value="PK_Tyr_Ser-Thr"/>
    <property type="match status" value="1"/>
</dbReference>
<accession>A0A2U1K8Z7</accession>
<dbReference type="PANTHER" id="PTHR27003">
    <property type="entry name" value="OS07G0166700 PROTEIN"/>
    <property type="match status" value="1"/>
</dbReference>
<dbReference type="InterPro" id="IPR011009">
    <property type="entry name" value="Kinase-like_dom_sf"/>
</dbReference>
<gene>
    <name evidence="2" type="ORF">CTI12_AA630830</name>
</gene>
<name>A0A2U1K8Z7_ARTAN</name>
<comment type="caution">
    <text evidence="2">The sequence shown here is derived from an EMBL/GenBank/DDBJ whole genome shotgun (WGS) entry which is preliminary data.</text>
</comment>
<dbReference type="AlphaFoldDB" id="A0A2U1K8Z7"/>
<dbReference type="Gene3D" id="1.10.510.10">
    <property type="entry name" value="Transferase(Phosphotransferase) domain 1"/>
    <property type="match status" value="2"/>
</dbReference>
<protein>
    <submittedName>
        <fullName evidence="2">Serine/threonine/dual specificity protein kinase, catalytic domain-containing protein</fullName>
    </submittedName>
</protein>
<keyword evidence="3" id="KW-1185">Reference proteome</keyword>
<dbReference type="GO" id="GO:0005524">
    <property type="term" value="F:ATP binding"/>
    <property type="evidence" value="ECO:0007669"/>
    <property type="project" value="InterPro"/>
</dbReference>
<evidence type="ECO:0000259" key="1">
    <source>
        <dbReference type="PROSITE" id="PS50011"/>
    </source>
</evidence>
<dbReference type="Gene3D" id="3.30.200.20">
    <property type="entry name" value="Phosphorylase Kinase, domain 1"/>
    <property type="match status" value="2"/>
</dbReference>
<keyword evidence="2" id="KW-0418">Kinase</keyword>
<evidence type="ECO:0000313" key="2">
    <source>
        <dbReference type="EMBL" id="PWA14359.1"/>
    </source>
</evidence>
<dbReference type="PROSITE" id="PS50011">
    <property type="entry name" value="PROTEIN_KINASE_DOM"/>
    <property type="match status" value="2"/>
</dbReference>
<dbReference type="SUPFAM" id="SSF56112">
    <property type="entry name" value="Protein kinase-like (PK-like)"/>
    <property type="match status" value="2"/>
</dbReference>
<dbReference type="GO" id="GO:0004714">
    <property type="term" value="F:transmembrane receptor protein tyrosine kinase activity"/>
    <property type="evidence" value="ECO:0007669"/>
    <property type="project" value="InterPro"/>
</dbReference>
<dbReference type="EMBL" id="PKPP01033521">
    <property type="protein sequence ID" value="PWA14359.1"/>
    <property type="molecule type" value="Genomic_DNA"/>
</dbReference>
<proteinExistence type="predicted"/>
<dbReference type="Pfam" id="PF00069">
    <property type="entry name" value="Pkinase"/>
    <property type="match status" value="1"/>
</dbReference>
<dbReference type="GO" id="GO:0009506">
    <property type="term" value="C:plasmodesma"/>
    <property type="evidence" value="ECO:0007669"/>
    <property type="project" value="TreeGrafter"/>
</dbReference>
<dbReference type="InterPro" id="IPR001245">
    <property type="entry name" value="Ser-Thr/Tyr_kinase_cat_dom"/>
</dbReference>
<dbReference type="STRING" id="35608.A0A2U1K8Z7"/>
<dbReference type="InterPro" id="IPR000719">
    <property type="entry name" value="Prot_kinase_dom"/>
</dbReference>
<dbReference type="GO" id="GO:0005886">
    <property type="term" value="C:plasma membrane"/>
    <property type="evidence" value="ECO:0007669"/>
    <property type="project" value="TreeGrafter"/>
</dbReference>
<feature type="domain" description="Protein kinase" evidence="1">
    <location>
        <begin position="245"/>
        <end position="524"/>
    </location>
</feature>
<feature type="domain" description="Protein kinase" evidence="1">
    <location>
        <begin position="1"/>
        <end position="221"/>
    </location>
</feature>
<dbReference type="Proteomes" id="UP000245207">
    <property type="component" value="Unassembled WGS sequence"/>
</dbReference>
<reference evidence="2 3" key="1">
    <citation type="journal article" date="2018" name="Mol. Plant">
        <title>The genome of Artemisia annua provides insight into the evolution of Asteraceae family and artemisinin biosynthesis.</title>
        <authorList>
            <person name="Shen Q."/>
            <person name="Zhang L."/>
            <person name="Liao Z."/>
            <person name="Wang S."/>
            <person name="Yan T."/>
            <person name="Shi P."/>
            <person name="Liu M."/>
            <person name="Fu X."/>
            <person name="Pan Q."/>
            <person name="Wang Y."/>
            <person name="Lv Z."/>
            <person name="Lu X."/>
            <person name="Zhang F."/>
            <person name="Jiang W."/>
            <person name="Ma Y."/>
            <person name="Chen M."/>
            <person name="Hao X."/>
            <person name="Li L."/>
            <person name="Tang Y."/>
            <person name="Lv G."/>
            <person name="Zhou Y."/>
            <person name="Sun X."/>
            <person name="Brodelius P.E."/>
            <person name="Rose J.K.C."/>
            <person name="Tang K."/>
        </authorList>
    </citation>
    <scope>NUCLEOTIDE SEQUENCE [LARGE SCALE GENOMIC DNA]</scope>
    <source>
        <strain evidence="3">cv. Huhao1</strain>
        <tissue evidence="2">Leaf</tissue>
    </source>
</reference>
<organism evidence="2 3">
    <name type="scientific">Artemisia annua</name>
    <name type="common">Sweet wormwood</name>
    <dbReference type="NCBI Taxonomy" id="35608"/>
    <lineage>
        <taxon>Eukaryota</taxon>
        <taxon>Viridiplantae</taxon>
        <taxon>Streptophyta</taxon>
        <taxon>Embryophyta</taxon>
        <taxon>Tracheophyta</taxon>
        <taxon>Spermatophyta</taxon>
        <taxon>Magnoliopsida</taxon>
        <taxon>eudicotyledons</taxon>
        <taxon>Gunneridae</taxon>
        <taxon>Pentapetalae</taxon>
        <taxon>asterids</taxon>
        <taxon>campanulids</taxon>
        <taxon>Asterales</taxon>
        <taxon>Asteraceae</taxon>
        <taxon>Asteroideae</taxon>
        <taxon>Anthemideae</taxon>
        <taxon>Artemisiinae</taxon>
        <taxon>Artemisia</taxon>
    </lineage>
</organism>